<dbReference type="EMBL" id="JAUEMJ010000008">
    <property type="protein sequence ID" value="MDN3242497.1"/>
    <property type="molecule type" value="Genomic_DNA"/>
</dbReference>
<proteinExistence type="predicted"/>
<dbReference type="RefSeq" id="WP_289959153.1">
    <property type="nucleotide sequence ID" value="NZ_JAUEMJ010000008.1"/>
</dbReference>
<feature type="transmembrane region" description="Helical" evidence="1">
    <location>
        <begin position="66"/>
        <end position="85"/>
    </location>
</feature>
<dbReference type="Proteomes" id="UP001171902">
    <property type="component" value="Unassembled WGS sequence"/>
</dbReference>
<keyword evidence="1" id="KW-1133">Transmembrane helix</keyword>
<evidence type="ECO:0000313" key="2">
    <source>
        <dbReference type="EMBL" id="MDN3242497.1"/>
    </source>
</evidence>
<keyword evidence="1" id="KW-0472">Membrane</keyword>
<keyword evidence="3" id="KW-1185">Reference proteome</keyword>
<sequence length="153" mass="16306">MYTGFETLGRAADPPRNLAPGASTWFLLAACFLAWPAVFATVVIGTLLAAVIVLDGDPGGPLGWPIAWIASAIAYSLTVGVPLALCALQRRWYVRLIPALVIVVPIVWMITLVGVWALPGAAAIALSIALEATGARDRATMRLWAWLTGSRRR</sequence>
<comment type="caution">
    <text evidence="2">The sequence shown here is derived from an EMBL/GenBank/DDBJ whole genome shotgun (WGS) entry which is preliminary data.</text>
</comment>
<gene>
    <name evidence="2" type="ORF">QWI33_22440</name>
</gene>
<reference evidence="2" key="1">
    <citation type="submission" date="2023-06" db="EMBL/GenBank/DDBJ databases">
        <title>Gycomyces niveus sp.nov., a novel actinomycete isolated from soil in Shouguang.</title>
        <authorList>
            <person name="Yang X."/>
            <person name="Zhao J."/>
        </authorList>
    </citation>
    <scope>NUCLEOTIDE SEQUENCE</scope>
    <source>
        <strain evidence="2">NEAU C2</strain>
    </source>
</reference>
<protein>
    <submittedName>
        <fullName evidence="2">Uncharacterized protein</fullName>
    </submittedName>
</protein>
<feature type="transmembrane region" description="Helical" evidence="1">
    <location>
        <begin position="116"/>
        <end position="134"/>
    </location>
</feature>
<evidence type="ECO:0000256" key="1">
    <source>
        <dbReference type="SAM" id="Phobius"/>
    </source>
</evidence>
<evidence type="ECO:0000313" key="3">
    <source>
        <dbReference type="Proteomes" id="UP001171902"/>
    </source>
</evidence>
<name>A0ABT7YV46_9ACTN</name>
<feature type="transmembrane region" description="Helical" evidence="1">
    <location>
        <begin position="25"/>
        <end position="54"/>
    </location>
</feature>
<accession>A0ABT7YV46</accession>
<feature type="transmembrane region" description="Helical" evidence="1">
    <location>
        <begin position="92"/>
        <end position="110"/>
    </location>
</feature>
<organism evidence="2 3">
    <name type="scientific">Glycomyces tritici</name>
    <dbReference type="NCBI Taxonomy" id="2665176"/>
    <lineage>
        <taxon>Bacteria</taxon>
        <taxon>Bacillati</taxon>
        <taxon>Actinomycetota</taxon>
        <taxon>Actinomycetes</taxon>
        <taxon>Glycomycetales</taxon>
        <taxon>Glycomycetaceae</taxon>
        <taxon>Glycomyces</taxon>
    </lineage>
</organism>
<keyword evidence="1" id="KW-0812">Transmembrane</keyword>